<proteinExistence type="predicted"/>
<evidence type="ECO:0000313" key="1">
    <source>
        <dbReference type="EMBL" id="CEA06668.1"/>
    </source>
</evidence>
<organism evidence="1">
    <name type="scientific">Arthrobacter saudimassiliensis</name>
    <dbReference type="NCBI Taxonomy" id="1461584"/>
    <lineage>
        <taxon>Bacteria</taxon>
        <taxon>Bacillati</taxon>
        <taxon>Actinomycetota</taxon>
        <taxon>Actinomycetes</taxon>
        <taxon>Micrococcales</taxon>
        <taxon>Micrococcaceae</taxon>
        <taxon>Arthrobacter</taxon>
    </lineage>
</organism>
<evidence type="ECO:0008006" key="2">
    <source>
        <dbReference type="Google" id="ProtNLM"/>
    </source>
</evidence>
<dbReference type="InterPro" id="IPR007423">
    <property type="entry name" value="Sel_put"/>
</dbReference>
<dbReference type="Pfam" id="PF04328">
    <property type="entry name" value="Sel_put"/>
    <property type="match status" value="1"/>
</dbReference>
<name>A0A078MH65_9MICC</name>
<sequence>MAGTTAPPGLLDGLRGLVRFFRDVMGEDAYRKYRAHHAATGCAAAPMSEREFWKDRFDRQDANPGGRCC</sequence>
<reference evidence="1" key="1">
    <citation type="submission" date="2014-07" db="EMBL/GenBank/DDBJ databases">
        <authorList>
            <person name="Urmite Genomes Urmite Genomes"/>
        </authorList>
    </citation>
    <scope>NUCLEOTIDE SEQUENCE</scope>
    <source>
        <strain evidence="1">11W110_air</strain>
    </source>
</reference>
<dbReference type="AlphaFoldDB" id="A0A078MH65"/>
<gene>
    <name evidence="1" type="ORF">BN1051_00066</name>
</gene>
<protein>
    <recommendedName>
        <fullName evidence="2">DUF466 domain-containing protein</fullName>
    </recommendedName>
</protein>
<accession>A0A078MH65</accession>
<dbReference type="EMBL" id="LN483070">
    <property type="protein sequence ID" value="CEA06668.1"/>
    <property type="molecule type" value="Genomic_DNA"/>
</dbReference>
<dbReference type="PATRIC" id="fig|1461584.3.peg.66"/>